<evidence type="ECO:0000313" key="2">
    <source>
        <dbReference type="Proteomes" id="UP000044071"/>
    </source>
</evidence>
<reference evidence="1 2" key="1">
    <citation type="submission" date="2014-06" db="EMBL/GenBank/DDBJ databases">
        <authorList>
            <person name="Urmite Genomes Urmite Genomes"/>
        </authorList>
    </citation>
    <scope>NUCLEOTIDE SEQUENCE [LARGE SCALE GENOMIC DNA]</scope>
</reference>
<sequence>MALQTQNHQLLEFILIDGNININHQEVTTFSSAVHCCLDFAGMANCLSVLIKHGASVFGRDEQGLPIAHIILTNHPLLKQVFRAHRAKTIDSLAFYKKLLFSLKLYLAENTLIPEASYKEITEAIKRYQASIDALSYVLPPVNAS</sequence>
<dbReference type="STRING" id="1034943.BN59_03496"/>
<name>A0A078L5H4_9GAMM</name>
<dbReference type="EMBL" id="CCSB01000004">
    <property type="protein sequence ID" value="CDZ79178.1"/>
    <property type="molecule type" value="Genomic_DNA"/>
</dbReference>
<accession>A0A078L5H4</accession>
<protein>
    <recommendedName>
        <fullName evidence="3">Ankyrin repeats (3 copies)</fullName>
    </recommendedName>
</protein>
<evidence type="ECO:0000313" key="1">
    <source>
        <dbReference type="EMBL" id="CDZ79178.1"/>
    </source>
</evidence>
<dbReference type="AlphaFoldDB" id="A0A078L5H4"/>
<organism evidence="1 2">
    <name type="scientific">Legionella massiliensis</name>
    <dbReference type="NCBI Taxonomy" id="1034943"/>
    <lineage>
        <taxon>Bacteria</taxon>
        <taxon>Pseudomonadati</taxon>
        <taxon>Pseudomonadota</taxon>
        <taxon>Gammaproteobacteria</taxon>
        <taxon>Legionellales</taxon>
        <taxon>Legionellaceae</taxon>
        <taxon>Legionella</taxon>
    </lineage>
</organism>
<dbReference type="RefSeq" id="WP_044012342.1">
    <property type="nucleotide sequence ID" value="NZ_CCVW01000004.1"/>
</dbReference>
<dbReference type="Proteomes" id="UP000044071">
    <property type="component" value="Unassembled WGS sequence"/>
</dbReference>
<keyword evidence="2" id="KW-1185">Reference proteome</keyword>
<evidence type="ECO:0008006" key="3">
    <source>
        <dbReference type="Google" id="ProtNLM"/>
    </source>
</evidence>
<gene>
    <name evidence="1" type="ORF">BN59_03496</name>
</gene>
<proteinExistence type="predicted"/>